<keyword evidence="15" id="KW-1185">Reference proteome</keyword>
<protein>
    <recommendedName>
        <fullName evidence="12">Peroxidase</fullName>
        <ecNumber evidence="12">1.11.1.-</ecNumber>
    </recommendedName>
</protein>
<dbReference type="GO" id="GO:0042744">
    <property type="term" value="P:hydrogen peroxide catabolic process"/>
    <property type="evidence" value="ECO:0007669"/>
    <property type="project" value="TreeGrafter"/>
</dbReference>
<evidence type="ECO:0000256" key="9">
    <source>
        <dbReference type="PIRSR" id="PIRSR601621-2"/>
    </source>
</evidence>
<keyword evidence="12" id="KW-0732">Signal</keyword>
<name>A0A8H7EJL8_9PLEO</name>
<feature type="disulfide bond" evidence="11">
    <location>
        <begin position="99"/>
        <end position="353"/>
    </location>
</feature>
<feature type="disulfide bond" evidence="11">
    <location>
        <begin position="120"/>
        <end position="201"/>
    </location>
</feature>
<dbReference type="PROSITE" id="PS00436">
    <property type="entry name" value="PEROXIDASE_2"/>
    <property type="match status" value="1"/>
</dbReference>
<dbReference type="PRINTS" id="PR00458">
    <property type="entry name" value="PEROXIDASE"/>
</dbReference>
<comment type="caution">
    <text evidence="14">The sequence shown here is derived from an EMBL/GenBank/DDBJ whole genome shotgun (WGS) entry which is preliminary data.</text>
</comment>
<dbReference type="PROSITE" id="PS50873">
    <property type="entry name" value="PEROXIDASE_4"/>
    <property type="match status" value="1"/>
</dbReference>
<dbReference type="InterPro" id="IPR001621">
    <property type="entry name" value="Ligninase"/>
</dbReference>
<dbReference type="GO" id="GO:0004601">
    <property type="term" value="F:peroxidase activity"/>
    <property type="evidence" value="ECO:0007669"/>
    <property type="project" value="UniProtKB-KW"/>
</dbReference>
<dbReference type="SUPFAM" id="SSF56112">
    <property type="entry name" value="Protein kinase-like (PK-like)"/>
    <property type="match status" value="1"/>
</dbReference>
<keyword evidence="11" id="KW-1015">Disulfide bond</keyword>
<evidence type="ECO:0000256" key="3">
    <source>
        <dbReference type="ARBA" id="ARBA00022617"/>
    </source>
</evidence>
<comment type="cofactor">
    <cofactor evidence="9">
        <name>heme b</name>
        <dbReference type="ChEBI" id="CHEBI:60344"/>
    </cofactor>
    <text evidence="9">Binds 1 heme b (iron(II)-protoporphyrin IX) group per subunit.</text>
</comment>
<feature type="chain" id="PRO_5034884549" description="Peroxidase" evidence="12">
    <location>
        <begin position="21"/>
        <end position="697"/>
    </location>
</feature>
<feature type="binding site" evidence="9">
    <location>
        <position position="134"/>
    </location>
    <ligand>
        <name>Ca(2+)</name>
        <dbReference type="ChEBI" id="CHEBI:29108"/>
        <label>1</label>
    </ligand>
</feature>
<dbReference type="GeneID" id="62198673"/>
<dbReference type="InterPro" id="IPR010255">
    <property type="entry name" value="Haem_peroxidase_sf"/>
</dbReference>
<dbReference type="Pfam" id="PF00141">
    <property type="entry name" value="peroxidase"/>
    <property type="match status" value="1"/>
</dbReference>
<dbReference type="SUPFAM" id="SSF48113">
    <property type="entry name" value="Heme-dependent peroxidases"/>
    <property type="match status" value="1"/>
</dbReference>
<feature type="binding site" evidence="9">
    <location>
        <position position="281"/>
    </location>
    <ligand>
        <name>Ca(2+)</name>
        <dbReference type="ChEBI" id="CHEBI:29108"/>
        <label>2</label>
    </ligand>
</feature>
<keyword evidence="6 9" id="KW-0408">Iron</keyword>
<proteinExistence type="inferred from homology"/>
<evidence type="ECO:0000256" key="6">
    <source>
        <dbReference type="ARBA" id="ARBA00023004"/>
    </source>
</evidence>
<evidence type="ECO:0000256" key="10">
    <source>
        <dbReference type="PIRSR" id="PIRSR601621-3"/>
    </source>
</evidence>
<dbReference type="EMBL" id="JAAABM010000001">
    <property type="protein sequence ID" value="KAF7681472.1"/>
    <property type="molecule type" value="Genomic_DNA"/>
</dbReference>
<feature type="site" description="Transition state stabilizer" evidence="10">
    <location>
        <position position="129"/>
    </location>
</feature>
<evidence type="ECO:0000256" key="4">
    <source>
        <dbReference type="ARBA" id="ARBA00022723"/>
    </source>
</evidence>
<dbReference type="Proteomes" id="UP000596902">
    <property type="component" value="Unassembled WGS sequence"/>
</dbReference>
<evidence type="ECO:0000256" key="1">
    <source>
        <dbReference type="ARBA" id="ARBA00006089"/>
    </source>
</evidence>
<evidence type="ECO:0000256" key="12">
    <source>
        <dbReference type="RuleBase" id="RU363051"/>
    </source>
</evidence>
<keyword evidence="5 12" id="KW-0560">Oxidoreductase</keyword>
<dbReference type="Gene3D" id="1.10.420.10">
    <property type="entry name" value="Peroxidase, domain 2"/>
    <property type="match status" value="1"/>
</dbReference>
<dbReference type="GO" id="GO:0034599">
    <property type="term" value="P:cellular response to oxidative stress"/>
    <property type="evidence" value="ECO:0007669"/>
    <property type="project" value="InterPro"/>
</dbReference>
<feature type="binding site" evidence="9">
    <location>
        <position position="150"/>
    </location>
    <ligand>
        <name>Ca(2+)</name>
        <dbReference type="ChEBI" id="CHEBI:29108"/>
        <label>1</label>
    </ligand>
</feature>
<dbReference type="InterPro" id="IPR002016">
    <property type="entry name" value="Haem_peroxidase"/>
</dbReference>
<dbReference type="GO" id="GO:0046872">
    <property type="term" value="F:metal ion binding"/>
    <property type="evidence" value="ECO:0007669"/>
    <property type="project" value="UniProtKB-UniRule"/>
</dbReference>
<keyword evidence="3 9" id="KW-0349">Heme</keyword>
<evidence type="ECO:0000256" key="2">
    <source>
        <dbReference type="ARBA" id="ARBA00022559"/>
    </source>
</evidence>
<keyword evidence="9 12" id="KW-0106">Calcium</keyword>
<dbReference type="PANTHER" id="PTHR31356:SF66">
    <property type="entry name" value="CATALASE-PEROXIDASE"/>
    <property type="match status" value="1"/>
</dbReference>
<feature type="signal peptide" evidence="12">
    <location>
        <begin position="1"/>
        <end position="20"/>
    </location>
</feature>
<feature type="binding site" evidence="9">
    <location>
        <position position="146"/>
    </location>
    <ligand>
        <name>Ca(2+)</name>
        <dbReference type="ChEBI" id="CHEBI:29108"/>
        <label>1</label>
    </ligand>
</feature>
<feature type="binding site" evidence="9">
    <location>
        <position position="257"/>
    </location>
    <ligand>
        <name>Ca(2+)</name>
        <dbReference type="ChEBI" id="CHEBI:29108"/>
        <label>2</label>
    </ligand>
</feature>
<feature type="binding site" description="axial binding residue" evidence="9">
    <location>
        <position position="256"/>
    </location>
    <ligand>
        <name>heme b</name>
        <dbReference type="ChEBI" id="CHEBI:60344"/>
    </ligand>
    <ligandPart>
        <name>Fe</name>
        <dbReference type="ChEBI" id="CHEBI:18248"/>
    </ligandPart>
</feature>
<keyword evidence="2 12" id="KW-0575">Peroxidase</keyword>
<feature type="binding site" evidence="9">
    <location>
        <position position="274"/>
    </location>
    <ligand>
        <name>Ca(2+)</name>
        <dbReference type="ChEBI" id="CHEBI:29108"/>
        <label>2</label>
    </ligand>
</feature>
<dbReference type="Gene3D" id="3.30.200.20">
    <property type="entry name" value="Phosphorylase Kinase, domain 1"/>
    <property type="match status" value="1"/>
</dbReference>
<reference evidence="14" key="1">
    <citation type="submission" date="2020-01" db="EMBL/GenBank/DDBJ databases">
        <authorList>
            <person name="Feng Z.H.Z."/>
        </authorList>
    </citation>
    <scope>NUCLEOTIDE SEQUENCE</scope>
    <source>
        <strain evidence="14">CBS107.38</strain>
    </source>
</reference>
<dbReference type="FunFam" id="1.10.520.10:FF:000021">
    <property type="entry name" value="Peroxidase"/>
    <property type="match status" value="1"/>
</dbReference>
<dbReference type="Gene3D" id="1.10.520.10">
    <property type="match status" value="1"/>
</dbReference>
<evidence type="ECO:0000259" key="13">
    <source>
        <dbReference type="PROSITE" id="PS50873"/>
    </source>
</evidence>
<gene>
    <name evidence="14" type="ORF">GT037_000448</name>
</gene>
<feature type="active site" description="Proton acceptor" evidence="8">
    <location>
        <position position="133"/>
    </location>
</feature>
<dbReference type="GO" id="GO:0020037">
    <property type="term" value="F:heme binding"/>
    <property type="evidence" value="ECO:0007669"/>
    <property type="project" value="UniProtKB-UniRule"/>
</dbReference>
<evidence type="ECO:0000256" key="5">
    <source>
        <dbReference type="ARBA" id="ARBA00023002"/>
    </source>
</evidence>
<feature type="domain" description="Plant heme peroxidase family profile" evidence="13">
    <location>
        <begin position="128"/>
        <end position="388"/>
    </location>
</feature>
<dbReference type="AlphaFoldDB" id="A0A8H7EJL8"/>
<feature type="binding site" evidence="9">
    <location>
        <position position="276"/>
    </location>
    <ligand>
        <name>Ca(2+)</name>
        <dbReference type="ChEBI" id="CHEBI:29108"/>
        <label>2</label>
    </ligand>
</feature>
<organism evidence="14 15">
    <name type="scientific">Alternaria burnsii</name>
    <dbReference type="NCBI Taxonomy" id="1187904"/>
    <lineage>
        <taxon>Eukaryota</taxon>
        <taxon>Fungi</taxon>
        <taxon>Dikarya</taxon>
        <taxon>Ascomycota</taxon>
        <taxon>Pezizomycotina</taxon>
        <taxon>Dothideomycetes</taxon>
        <taxon>Pleosporomycetidae</taxon>
        <taxon>Pleosporales</taxon>
        <taxon>Pleosporineae</taxon>
        <taxon>Pleosporaceae</taxon>
        <taxon>Alternaria</taxon>
        <taxon>Alternaria sect. Alternaria</taxon>
    </lineage>
</organism>
<dbReference type="InterPro" id="IPR011009">
    <property type="entry name" value="Kinase-like_dom_sf"/>
</dbReference>
<evidence type="ECO:0000313" key="15">
    <source>
        <dbReference type="Proteomes" id="UP000596902"/>
    </source>
</evidence>
<sequence length="697" mass="78120">MKAFSYFSYALLAFVSLTEAHPGMGDTMNEMRYLAAREKRAASKELIGDLKTLADSKLTAIGKDIKAIILDQTSAESATIDGSIPAGNIGSAACKADPCCHWKWLAYEMTAKFNGTSGRCSKFARQAVRLGFHDAAVWSKSSSYGGADGSILLSDEMSRADNNGLSAIADQTKKWYTKYNQYGMSMADIIQFGANVATVVCPLGPRLRTFVGRKDNSKAGPTGLLPGEKDSADKLIKLFQDKTIDAHDLVALVGAHTTSQQHFVDTTRDGDPQDSTPGIWDMAFYPQTTNNAPVRVIKFQSDINLSKDSRTSPSWQQFSDRATAQGRWNADYAKAYTRLSLLGVNNINDLKECTKVLPAERPTFVSEDQVLLDRWLNGEFDQLNNLVDDAIQLTDMHQFHAMKLPPNVPKSAIDKYVPIKLISESPNSLVIAVIPNNLVKPTPSSLLALRIPRSREERGALLRQIESLLSIKTRRVTRVIDYDPRGNWYITSFCHGRDLQHLKENFFQDGFPPFLICKIFDEVMAAQGTELGPKGICHTDLEGSNIILTPTKKEEFPIVKIVHLNGIVTWDEQAVVKQMIRLLRYLTNSASRIPERYRMNKNGDKLEYVIKDEDTNSLRIGDDFYSFIANYDLEGNTPWEDLKSRWMNEATALMKELYDSERLLDVMEIIMEPKVTDDEFREAVEDGGMDIIDDRDL</sequence>
<dbReference type="Gene3D" id="1.10.510.10">
    <property type="entry name" value="Transferase(Phosphotransferase) domain 1"/>
    <property type="match status" value="1"/>
</dbReference>
<dbReference type="EC" id="1.11.1.-" evidence="12"/>
<comment type="cofactor">
    <cofactor evidence="9 12">
        <name>Ca(2+)</name>
        <dbReference type="ChEBI" id="CHEBI:29108"/>
    </cofactor>
    <text evidence="9 12">Binds 2 calcium ions per subunit.</text>
</comment>
<dbReference type="RefSeq" id="XP_038791351.1">
    <property type="nucleotide sequence ID" value="XM_038925495.1"/>
</dbReference>
<evidence type="ECO:0000313" key="14">
    <source>
        <dbReference type="EMBL" id="KAF7681472.1"/>
    </source>
</evidence>
<dbReference type="InterPro" id="IPR044831">
    <property type="entry name" value="Ccp1-like"/>
</dbReference>
<dbReference type="GO" id="GO:0000302">
    <property type="term" value="P:response to reactive oxygen species"/>
    <property type="evidence" value="ECO:0007669"/>
    <property type="project" value="TreeGrafter"/>
</dbReference>
<keyword evidence="7" id="KW-0325">Glycoprotein</keyword>
<reference evidence="14" key="2">
    <citation type="submission" date="2020-08" db="EMBL/GenBank/DDBJ databases">
        <title>Draft Genome Sequence of Cumin Blight Pathogen Alternaria burnsii.</title>
        <authorList>
            <person name="Feng Z."/>
        </authorList>
    </citation>
    <scope>NUCLEOTIDE SEQUENCE</scope>
    <source>
        <strain evidence="14">CBS107.38</strain>
    </source>
</reference>
<feature type="binding site" evidence="9">
    <location>
        <position position="148"/>
    </location>
    <ligand>
        <name>Ca(2+)</name>
        <dbReference type="ChEBI" id="CHEBI:29108"/>
        <label>1</label>
    </ligand>
</feature>
<dbReference type="PANTHER" id="PTHR31356">
    <property type="entry name" value="THYLAKOID LUMENAL 29 KDA PROTEIN, CHLOROPLASTIC-RELATED"/>
    <property type="match status" value="1"/>
</dbReference>
<evidence type="ECO:0000256" key="8">
    <source>
        <dbReference type="PIRSR" id="PIRSR601621-1"/>
    </source>
</evidence>
<dbReference type="PRINTS" id="PR00462">
    <property type="entry name" value="LIGNINASE"/>
</dbReference>
<comment type="similarity">
    <text evidence="1 12">Belongs to the peroxidase family. Ligninase subfamily.</text>
</comment>
<keyword evidence="4 9" id="KW-0479">Metal-binding</keyword>
<evidence type="ECO:0000256" key="7">
    <source>
        <dbReference type="ARBA" id="ARBA00023180"/>
    </source>
</evidence>
<dbReference type="InterPro" id="IPR019794">
    <property type="entry name" value="Peroxidases_AS"/>
</dbReference>
<accession>A0A8H7EJL8</accession>
<evidence type="ECO:0000256" key="11">
    <source>
        <dbReference type="PIRSR" id="PIRSR601621-4"/>
    </source>
</evidence>